<keyword evidence="1" id="KW-0732">Signal</keyword>
<evidence type="ECO:0000259" key="3">
    <source>
        <dbReference type="Pfam" id="PF07589"/>
    </source>
</evidence>
<evidence type="ECO:0000256" key="1">
    <source>
        <dbReference type="SAM" id="SignalP"/>
    </source>
</evidence>
<feature type="domain" description="CBM11" evidence="2">
    <location>
        <begin position="24"/>
        <end position="135"/>
    </location>
</feature>
<feature type="chain" id="PRO_5023053222" description="PEP-CTERM protein-sorting domain-containing protein" evidence="1">
    <location>
        <begin position="27"/>
        <end position="220"/>
    </location>
</feature>
<protein>
    <recommendedName>
        <fullName evidence="6">PEP-CTERM protein-sorting domain-containing protein</fullName>
    </recommendedName>
</protein>
<feature type="signal peptide" evidence="1">
    <location>
        <begin position="1"/>
        <end position="26"/>
    </location>
</feature>
<reference evidence="4 5" key="1">
    <citation type="submission" date="2019-08" db="EMBL/GenBank/DDBJ databases">
        <title>Deep-cultivation of Planctomycetes and their phenomic and genomic characterization uncovers novel biology.</title>
        <authorList>
            <person name="Wiegand S."/>
            <person name="Jogler M."/>
            <person name="Boedeker C."/>
            <person name="Pinto D."/>
            <person name="Vollmers J."/>
            <person name="Rivas-Marin E."/>
            <person name="Kohn T."/>
            <person name="Peeters S.H."/>
            <person name="Heuer A."/>
            <person name="Rast P."/>
            <person name="Oberbeckmann S."/>
            <person name="Bunk B."/>
            <person name="Jeske O."/>
            <person name="Meyerdierks A."/>
            <person name="Storesund J.E."/>
            <person name="Kallscheuer N."/>
            <person name="Luecker S."/>
            <person name="Lage O.M."/>
            <person name="Pohl T."/>
            <person name="Merkel B.J."/>
            <person name="Hornburger P."/>
            <person name="Mueller R.-W."/>
            <person name="Bruemmer F."/>
            <person name="Labrenz M."/>
            <person name="Spormann A.M."/>
            <person name="Op den Camp H."/>
            <person name="Overmann J."/>
            <person name="Amann R."/>
            <person name="Jetten M.S.M."/>
            <person name="Mascher T."/>
            <person name="Medema M.H."/>
            <person name="Devos D.P."/>
            <person name="Kaster A.-K."/>
            <person name="Ovreas L."/>
            <person name="Rohde M."/>
            <person name="Galperin M.Y."/>
            <person name="Jogler C."/>
        </authorList>
    </citation>
    <scope>NUCLEOTIDE SEQUENCE [LARGE SCALE GENOMIC DNA]</scope>
    <source>
        <strain evidence="4 5">Pr1d</strain>
    </source>
</reference>
<dbReference type="AlphaFoldDB" id="A0A5B9QAI8"/>
<dbReference type="InterPro" id="IPR008979">
    <property type="entry name" value="Galactose-bd-like_sf"/>
</dbReference>
<organism evidence="4 5">
    <name type="scientific">Bythopirellula goksoeyrii</name>
    <dbReference type="NCBI Taxonomy" id="1400387"/>
    <lineage>
        <taxon>Bacteria</taxon>
        <taxon>Pseudomonadati</taxon>
        <taxon>Planctomycetota</taxon>
        <taxon>Planctomycetia</taxon>
        <taxon>Pirellulales</taxon>
        <taxon>Lacipirellulaceae</taxon>
        <taxon>Bythopirellula</taxon>
    </lineage>
</organism>
<proteinExistence type="predicted"/>
<sequence precursor="true">MNEGLSLRVQWFAVAMLASCSFAASAGATILVDDFESYADEASFDAAWFPSGASQAATVPPSLDTAVFHSGSQSMRIDYNLGNDPFFGQVRHNISPSQDWSNLSEVEFWYLGQDTNSEEILGFRFYTSFGSEIGRVQFPISQTKVTTWTRGVLDLSNFTPGGAVGQENDVAQIRIALTGSDFGSGVIWIDDIQGVPEPTSMALVFLGLSGVLLVSRRRCA</sequence>
<dbReference type="KEGG" id="bgok:Pr1d_11760"/>
<dbReference type="Gene3D" id="2.60.120.260">
    <property type="entry name" value="Galactose-binding domain-like"/>
    <property type="match status" value="1"/>
</dbReference>
<gene>
    <name evidence="4" type="ORF">Pr1d_11760</name>
</gene>
<dbReference type="NCBIfam" id="TIGR02595">
    <property type="entry name" value="PEP_CTERM"/>
    <property type="match status" value="1"/>
</dbReference>
<dbReference type="SUPFAM" id="SSF49785">
    <property type="entry name" value="Galactose-binding domain-like"/>
    <property type="match status" value="1"/>
</dbReference>
<accession>A0A5B9QAI8</accession>
<dbReference type="InterPro" id="IPR013424">
    <property type="entry name" value="Ice-binding_C"/>
</dbReference>
<dbReference type="GO" id="GO:0008810">
    <property type="term" value="F:cellulase activity"/>
    <property type="evidence" value="ECO:0007669"/>
    <property type="project" value="InterPro"/>
</dbReference>
<dbReference type="GO" id="GO:0030245">
    <property type="term" value="P:cellulose catabolic process"/>
    <property type="evidence" value="ECO:0007669"/>
    <property type="project" value="InterPro"/>
</dbReference>
<feature type="domain" description="Ice-binding protein C-terminal" evidence="3">
    <location>
        <begin position="195"/>
        <end position="217"/>
    </location>
</feature>
<evidence type="ECO:0000313" key="4">
    <source>
        <dbReference type="EMBL" id="QEG33906.1"/>
    </source>
</evidence>
<dbReference type="RefSeq" id="WP_148072617.1">
    <property type="nucleotide sequence ID" value="NZ_CP042913.1"/>
</dbReference>
<dbReference type="EMBL" id="CP042913">
    <property type="protein sequence ID" value="QEG33906.1"/>
    <property type="molecule type" value="Genomic_DNA"/>
</dbReference>
<dbReference type="Proteomes" id="UP000323917">
    <property type="component" value="Chromosome"/>
</dbReference>
<dbReference type="Pfam" id="PF07589">
    <property type="entry name" value="PEP-CTERM"/>
    <property type="match status" value="1"/>
</dbReference>
<evidence type="ECO:0000313" key="5">
    <source>
        <dbReference type="Proteomes" id="UP000323917"/>
    </source>
</evidence>
<evidence type="ECO:0008006" key="6">
    <source>
        <dbReference type="Google" id="ProtNLM"/>
    </source>
</evidence>
<dbReference type="InterPro" id="IPR005087">
    <property type="entry name" value="CBM11"/>
</dbReference>
<evidence type="ECO:0000259" key="2">
    <source>
        <dbReference type="Pfam" id="PF03425"/>
    </source>
</evidence>
<name>A0A5B9QAI8_9BACT</name>
<keyword evidence="5" id="KW-1185">Reference proteome</keyword>
<dbReference type="Pfam" id="PF03425">
    <property type="entry name" value="CBM_11"/>
    <property type="match status" value="1"/>
</dbReference>